<dbReference type="AlphaFoldDB" id="A0A834IYI8"/>
<reference evidence="1" key="1">
    <citation type="submission" date="2020-08" db="EMBL/GenBank/DDBJ databases">
        <title>Genome sequencing and assembly of the red palm weevil Rhynchophorus ferrugineus.</title>
        <authorList>
            <person name="Dias G.B."/>
            <person name="Bergman C.M."/>
            <person name="Manee M."/>
        </authorList>
    </citation>
    <scope>NUCLEOTIDE SEQUENCE</scope>
    <source>
        <strain evidence="1">AA-2017</strain>
        <tissue evidence="1">Whole larva</tissue>
    </source>
</reference>
<evidence type="ECO:0000313" key="1">
    <source>
        <dbReference type="EMBL" id="KAF7287842.1"/>
    </source>
</evidence>
<evidence type="ECO:0000313" key="2">
    <source>
        <dbReference type="Proteomes" id="UP000625711"/>
    </source>
</evidence>
<protein>
    <submittedName>
        <fullName evidence="1">Uncharacterized protein</fullName>
    </submittedName>
</protein>
<sequence length="70" mass="8093">MNNGAQENCIAQYKEGVDFYQSINPKSKRYVDARAMISPLSHVVRMVIWPLKNCCNFCIELANEKEKFAH</sequence>
<keyword evidence="2" id="KW-1185">Reference proteome</keyword>
<name>A0A834IYI8_RHYFE</name>
<comment type="caution">
    <text evidence="1">The sequence shown here is derived from an EMBL/GenBank/DDBJ whole genome shotgun (WGS) entry which is preliminary data.</text>
</comment>
<dbReference type="EMBL" id="JAACXV010000002">
    <property type="protein sequence ID" value="KAF7287842.1"/>
    <property type="molecule type" value="Genomic_DNA"/>
</dbReference>
<organism evidence="1 2">
    <name type="scientific">Rhynchophorus ferrugineus</name>
    <name type="common">Red palm weevil</name>
    <name type="synonym">Curculio ferrugineus</name>
    <dbReference type="NCBI Taxonomy" id="354439"/>
    <lineage>
        <taxon>Eukaryota</taxon>
        <taxon>Metazoa</taxon>
        <taxon>Ecdysozoa</taxon>
        <taxon>Arthropoda</taxon>
        <taxon>Hexapoda</taxon>
        <taxon>Insecta</taxon>
        <taxon>Pterygota</taxon>
        <taxon>Neoptera</taxon>
        <taxon>Endopterygota</taxon>
        <taxon>Coleoptera</taxon>
        <taxon>Polyphaga</taxon>
        <taxon>Cucujiformia</taxon>
        <taxon>Curculionidae</taxon>
        <taxon>Dryophthorinae</taxon>
        <taxon>Rhynchophorus</taxon>
    </lineage>
</organism>
<proteinExistence type="predicted"/>
<gene>
    <name evidence="1" type="ORF">GWI33_000195</name>
</gene>
<dbReference type="Proteomes" id="UP000625711">
    <property type="component" value="Unassembled WGS sequence"/>
</dbReference>
<accession>A0A834IYI8</accession>